<evidence type="ECO:0000256" key="1">
    <source>
        <dbReference type="SAM" id="MobiDB-lite"/>
    </source>
</evidence>
<dbReference type="EMBL" id="JBBPBK010000011">
    <property type="protein sequence ID" value="KAK9275029.1"/>
    <property type="molecule type" value="Genomic_DNA"/>
</dbReference>
<proteinExistence type="predicted"/>
<organism evidence="2 3">
    <name type="scientific">Liquidambar formosana</name>
    <name type="common">Formosan gum</name>
    <dbReference type="NCBI Taxonomy" id="63359"/>
    <lineage>
        <taxon>Eukaryota</taxon>
        <taxon>Viridiplantae</taxon>
        <taxon>Streptophyta</taxon>
        <taxon>Embryophyta</taxon>
        <taxon>Tracheophyta</taxon>
        <taxon>Spermatophyta</taxon>
        <taxon>Magnoliopsida</taxon>
        <taxon>eudicotyledons</taxon>
        <taxon>Gunneridae</taxon>
        <taxon>Pentapetalae</taxon>
        <taxon>Saxifragales</taxon>
        <taxon>Altingiaceae</taxon>
        <taxon>Liquidambar</taxon>
    </lineage>
</organism>
<dbReference type="PANTHER" id="PTHR33257:SF6">
    <property type="entry name" value="OXYSTEROL-BINDING 4B-LIKE PROTEIN"/>
    <property type="match status" value="1"/>
</dbReference>
<comment type="caution">
    <text evidence="2">The sequence shown here is derived from an EMBL/GenBank/DDBJ whole genome shotgun (WGS) entry which is preliminary data.</text>
</comment>
<reference evidence="2 3" key="1">
    <citation type="journal article" date="2024" name="Plant J.">
        <title>Genome sequences and population genomics reveal climatic adaptation and genomic divergence between two closely related sweetgum species.</title>
        <authorList>
            <person name="Xu W.Q."/>
            <person name="Ren C.Q."/>
            <person name="Zhang X.Y."/>
            <person name="Comes H.P."/>
            <person name="Liu X.H."/>
            <person name="Li Y.G."/>
            <person name="Kettle C.J."/>
            <person name="Jalonen R."/>
            <person name="Gaisberger H."/>
            <person name="Ma Y.Z."/>
            <person name="Qiu Y.X."/>
        </authorList>
    </citation>
    <scope>NUCLEOTIDE SEQUENCE [LARGE SCALE GENOMIC DNA]</scope>
    <source>
        <strain evidence="2">Hangzhou</strain>
    </source>
</reference>
<gene>
    <name evidence="2" type="ORF">L1049_022287</name>
</gene>
<sequence>MDCEDRSARKKAVSVLQGDESFHNRIISREASAGFSSRIYYRSAEGVPFQWETKPGKPKKPPKDDVLPPLSPPPAVQSLGLPKPCVIEETKGLTQLRFSFWKKSKKTQQSKKVQAVVLSRRESDFDVNKVERFEFCSDREFVASPRNSRSSSSSSLSSSSSSFNGPSLQSSRHRSPAGVSLDRHFSCTPWNINAILTSIARRV</sequence>
<feature type="region of interest" description="Disordered" evidence="1">
    <location>
        <begin position="144"/>
        <end position="175"/>
    </location>
</feature>
<feature type="region of interest" description="Disordered" evidence="1">
    <location>
        <begin position="50"/>
        <end position="75"/>
    </location>
</feature>
<keyword evidence="3" id="KW-1185">Reference proteome</keyword>
<dbReference type="PANTHER" id="PTHR33257">
    <property type="entry name" value="OS05G0165500 PROTEIN"/>
    <property type="match status" value="1"/>
</dbReference>
<dbReference type="AlphaFoldDB" id="A0AAP0RC83"/>
<evidence type="ECO:0000313" key="3">
    <source>
        <dbReference type="Proteomes" id="UP001415857"/>
    </source>
</evidence>
<accession>A0AAP0RC83</accession>
<dbReference type="Proteomes" id="UP001415857">
    <property type="component" value="Unassembled WGS sequence"/>
</dbReference>
<name>A0AAP0RC83_LIQFO</name>
<evidence type="ECO:0000313" key="2">
    <source>
        <dbReference type="EMBL" id="KAK9275029.1"/>
    </source>
</evidence>
<feature type="compositionally biased region" description="Low complexity" evidence="1">
    <location>
        <begin position="144"/>
        <end position="170"/>
    </location>
</feature>
<protein>
    <submittedName>
        <fullName evidence="2">Uncharacterized protein</fullName>
    </submittedName>
</protein>